<comment type="caution">
    <text evidence="1">The sequence shown here is derived from an EMBL/GenBank/DDBJ whole genome shotgun (WGS) entry which is preliminary data.</text>
</comment>
<keyword evidence="2" id="KW-1185">Reference proteome</keyword>
<reference evidence="2" key="1">
    <citation type="journal article" date="2023" name="Nat. Plants">
        <title>Single-cell RNA sequencing provides a high-resolution roadmap for understanding the multicellular compartmentation of specialized metabolism.</title>
        <authorList>
            <person name="Sun S."/>
            <person name="Shen X."/>
            <person name="Li Y."/>
            <person name="Li Y."/>
            <person name="Wang S."/>
            <person name="Li R."/>
            <person name="Zhang H."/>
            <person name="Shen G."/>
            <person name="Guo B."/>
            <person name="Wei J."/>
            <person name="Xu J."/>
            <person name="St-Pierre B."/>
            <person name="Chen S."/>
            <person name="Sun C."/>
        </authorList>
    </citation>
    <scope>NUCLEOTIDE SEQUENCE [LARGE SCALE GENOMIC DNA]</scope>
</reference>
<evidence type="ECO:0000313" key="2">
    <source>
        <dbReference type="Proteomes" id="UP001060085"/>
    </source>
</evidence>
<proteinExistence type="predicted"/>
<protein>
    <submittedName>
        <fullName evidence="1">Uncharacterized protein</fullName>
    </submittedName>
</protein>
<name>A0ACC0AFU1_CATRO</name>
<dbReference type="EMBL" id="CM044706">
    <property type="protein sequence ID" value="KAI5659150.1"/>
    <property type="molecule type" value="Genomic_DNA"/>
</dbReference>
<evidence type="ECO:0000313" key="1">
    <source>
        <dbReference type="EMBL" id="KAI5659150.1"/>
    </source>
</evidence>
<organism evidence="1 2">
    <name type="scientific">Catharanthus roseus</name>
    <name type="common">Madagascar periwinkle</name>
    <name type="synonym">Vinca rosea</name>
    <dbReference type="NCBI Taxonomy" id="4058"/>
    <lineage>
        <taxon>Eukaryota</taxon>
        <taxon>Viridiplantae</taxon>
        <taxon>Streptophyta</taxon>
        <taxon>Embryophyta</taxon>
        <taxon>Tracheophyta</taxon>
        <taxon>Spermatophyta</taxon>
        <taxon>Magnoliopsida</taxon>
        <taxon>eudicotyledons</taxon>
        <taxon>Gunneridae</taxon>
        <taxon>Pentapetalae</taxon>
        <taxon>asterids</taxon>
        <taxon>lamiids</taxon>
        <taxon>Gentianales</taxon>
        <taxon>Apocynaceae</taxon>
        <taxon>Rauvolfioideae</taxon>
        <taxon>Vinceae</taxon>
        <taxon>Catharanthinae</taxon>
        <taxon>Catharanthus</taxon>
    </lineage>
</organism>
<sequence length="110" mass="12660">MGLKNEKNIRNMCGSWGICYTYGTWFAVEGLVACRKTYQNSSAFQFLLSNNYLMEFGERVTIKIFTNLEGNKSNMVRSSWALLSLIDAGQVSLHHKDYFTSLRHICITFK</sequence>
<gene>
    <name evidence="1" type="ORF">M9H77_27943</name>
</gene>
<dbReference type="Proteomes" id="UP001060085">
    <property type="component" value="Linkage Group LG06"/>
</dbReference>
<accession>A0ACC0AFU1</accession>